<evidence type="ECO:0000256" key="1">
    <source>
        <dbReference type="ARBA" id="ARBA00007074"/>
    </source>
</evidence>
<dbReference type="InterPro" id="IPR051202">
    <property type="entry name" value="Peptidase_C40"/>
</dbReference>
<protein>
    <submittedName>
        <fullName evidence="7">Cell wall-associated hydrolase, NlpC family</fullName>
    </submittedName>
</protein>
<keyword evidence="4" id="KW-0788">Thiol protease</keyword>
<gene>
    <name evidence="7" type="ORF">SAMN05518684_1329</name>
</gene>
<dbReference type="Gene3D" id="3.90.1720.10">
    <property type="entry name" value="endopeptidase domain like (from Nostoc punctiforme)"/>
    <property type="match status" value="3"/>
</dbReference>
<keyword evidence="5" id="KW-0472">Membrane</keyword>
<dbReference type="Pfam" id="PF00877">
    <property type="entry name" value="NLPC_P60"/>
    <property type="match status" value="3"/>
</dbReference>
<reference evidence="8" key="1">
    <citation type="submission" date="2016-10" db="EMBL/GenBank/DDBJ databases">
        <authorList>
            <person name="Varghese N."/>
            <person name="Submissions S."/>
        </authorList>
    </citation>
    <scope>NUCLEOTIDE SEQUENCE [LARGE SCALE GENOMIC DNA]</scope>
    <source>
        <strain evidence="8">S9</strain>
    </source>
</reference>
<dbReference type="RefSeq" id="WP_177174464.1">
    <property type="nucleotide sequence ID" value="NZ_FOGT01000032.1"/>
</dbReference>
<proteinExistence type="inferred from homology"/>
<sequence length="454" mass="50743">MNYQNNQRMNPVTFLIAGALVVVLLLMFQPWDGSDTLQRGGEPGMGNSDEDREPYSQGIMEADLDFTVDEFINTARDLEGAPYQSGGKDPEEGFNSSGFVQYVYEEATGIRMPRIAGHQYELGESISKSYLQKGDVVFFEGNTIMSGIYTGDGHFMTATESSGITTLHLENDSFWADNYIGAKRLTDKEIEALHPSTYKDHDHPTVQEAMNYLGTPYEFGGSSLEAFDCSYFVQDVFRESIDVYLPRVTLDQYKVGEDISEDDLQPGDVIYFSDVDIENSDREEGEVTHAGIYTGENFMIHASRTEQMTQISYLNDYWKDALTGIKRFDGMSLNGESPIVQEAAVHLTTPYQKGGSHPGEGFNPIGFVRYVYEKSEGTTLPSSAKSIWNNGTEVDSNSLQAGDILFFEGNYNLLPAIYAGNDQFFIASQSSGVTTRHLEHSEYFSERFAGARRY</sequence>
<dbReference type="SUPFAM" id="SSF54001">
    <property type="entry name" value="Cysteine proteinases"/>
    <property type="match status" value="3"/>
</dbReference>
<feature type="domain" description="NlpC/P60" evidence="6">
    <location>
        <begin position="199"/>
        <end position="329"/>
    </location>
</feature>
<dbReference type="PROSITE" id="PS51935">
    <property type="entry name" value="NLPC_P60"/>
    <property type="match status" value="3"/>
</dbReference>
<dbReference type="EMBL" id="FOGT01000032">
    <property type="protein sequence ID" value="SES43178.1"/>
    <property type="molecule type" value="Genomic_DNA"/>
</dbReference>
<dbReference type="AlphaFoldDB" id="A0A1H9XAE2"/>
<dbReference type="PANTHER" id="PTHR47053">
    <property type="entry name" value="MUREIN DD-ENDOPEPTIDASE MEPH-RELATED"/>
    <property type="match status" value="1"/>
</dbReference>
<feature type="domain" description="NlpC/P60" evidence="6">
    <location>
        <begin position="333"/>
        <end position="454"/>
    </location>
</feature>
<organism evidence="7 8">
    <name type="scientific">Salipaludibacillus aurantiacus</name>
    <dbReference type="NCBI Taxonomy" id="1601833"/>
    <lineage>
        <taxon>Bacteria</taxon>
        <taxon>Bacillati</taxon>
        <taxon>Bacillota</taxon>
        <taxon>Bacilli</taxon>
        <taxon>Bacillales</taxon>
        <taxon>Bacillaceae</taxon>
    </lineage>
</organism>
<keyword evidence="2" id="KW-0645">Protease</keyword>
<dbReference type="GO" id="GO:0008234">
    <property type="term" value="F:cysteine-type peptidase activity"/>
    <property type="evidence" value="ECO:0007669"/>
    <property type="project" value="UniProtKB-KW"/>
</dbReference>
<evidence type="ECO:0000259" key="6">
    <source>
        <dbReference type="PROSITE" id="PS51935"/>
    </source>
</evidence>
<comment type="similarity">
    <text evidence="1">Belongs to the peptidase C40 family.</text>
</comment>
<evidence type="ECO:0000313" key="7">
    <source>
        <dbReference type="EMBL" id="SES43178.1"/>
    </source>
</evidence>
<keyword evidence="8" id="KW-1185">Reference proteome</keyword>
<accession>A0A1H9XAE2</accession>
<evidence type="ECO:0000313" key="8">
    <source>
        <dbReference type="Proteomes" id="UP000198571"/>
    </source>
</evidence>
<evidence type="ECO:0000256" key="5">
    <source>
        <dbReference type="SAM" id="Phobius"/>
    </source>
</evidence>
<dbReference type="GO" id="GO:0006508">
    <property type="term" value="P:proteolysis"/>
    <property type="evidence" value="ECO:0007669"/>
    <property type="project" value="UniProtKB-KW"/>
</dbReference>
<evidence type="ECO:0000256" key="4">
    <source>
        <dbReference type="ARBA" id="ARBA00022807"/>
    </source>
</evidence>
<dbReference type="PANTHER" id="PTHR47053:SF1">
    <property type="entry name" value="MUREIN DD-ENDOPEPTIDASE MEPH-RELATED"/>
    <property type="match status" value="1"/>
</dbReference>
<dbReference type="STRING" id="1601833.SAMN05518684_1329"/>
<feature type="domain" description="NlpC/P60" evidence="6">
    <location>
        <begin position="65"/>
        <end position="186"/>
    </location>
</feature>
<dbReference type="Proteomes" id="UP000198571">
    <property type="component" value="Unassembled WGS sequence"/>
</dbReference>
<dbReference type="InterPro" id="IPR038765">
    <property type="entry name" value="Papain-like_cys_pep_sf"/>
</dbReference>
<name>A0A1H9XAE2_9BACI</name>
<keyword evidence="5" id="KW-1133">Transmembrane helix</keyword>
<keyword evidence="3 7" id="KW-0378">Hydrolase</keyword>
<evidence type="ECO:0000256" key="3">
    <source>
        <dbReference type="ARBA" id="ARBA00022801"/>
    </source>
</evidence>
<dbReference type="InterPro" id="IPR000064">
    <property type="entry name" value="NLP_P60_dom"/>
</dbReference>
<evidence type="ECO:0000256" key="2">
    <source>
        <dbReference type="ARBA" id="ARBA00022670"/>
    </source>
</evidence>
<keyword evidence="5" id="KW-0812">Transmembrane</keyword>
<feature type="transmembrane region" description="Helical" evidence="5">
    <location>
        <begin position="12"/>
        <end position="31"/>
    </location>
</feature>